<dbReference type="InterPro" id="IPR022019">
    <property type="entry name" value="DUF3600"/>
</dbReference>
<accession>A0A1R0Y537</accession>
<reference evidence="4 5" key="1">
    <citation type="submission" date="2016-10" db="EMBL/GenBank/DDBJ databases">
        <title>Paenibacillus species isolates.</title>
        <authorList>
            <person name="Beno S.M."/>
        </authorList>
    </citation>
    <scope>NUCLEOTIDE SEQUENCE [LARGE SCALE GENOMIC DNA]</scope>
    <source>
        <strain evidence="4 5">FSL H7-0710</strain>
    </source>
</reference>
<feature type="transmembrane region" description="Helical" evidence="2">
    <location>
        <begin position="44"/>
        <end position="64"/>
    </location>
</feature>
<name>A0A1R0Y537_9BACL</name>
<comment type="caution">
    <text evidence="4">The sequence shown here is derived from an EMBL/GenBank/DDBJ whole genome shotgun (WGS) entry which is preliminary data.</text>
</comment>
<dbReference type="Gene3D" id="1.10.3950.10">
    <property type="entry name" value="putative ecf-type sigma factor negative effector from bacillus cereus"/>
    <property type="match status" value="2"/>
</dbReference>
<sequence length="252" mass="28978">MNFNEELRTALQEEARNCTAPPELKEQILNRTAPKQGGRRMKKWLVASILAAALLIPTGAYAGYNYLADTLYGSQITAATIGVTQQQYDRLEAKLQNAKQTFNEEEFTKLMSLLKELGAYNLQMADAEGVFHLEQLSAQEKKAYKKLQMELEPYFEQMNEAKTSKKSVKSVDRDTFWNSLLEKAEQRLTNKEFEETKRLIIELQSYDTKVFDSDGSVHMERLSNEEIQNQEKLMEALDPYIKKLDLMIKPSS</sequence>
<keyword evidence="1" id="KW-0175">Coiled coil</keyword>
<evidence type="ECO:0000256" key="2">
    <source>
        <dbReference type="SAM" id="Phobius"/>
    </source>
</evidence>
<feature type="domain" description="DUF3600" evidence="3">
    <location>
        <begin position="67"/>
        <end position="181"/>
    </location>
</feature>
<keyword evidence="2" id="KW-0472">Membrane</keyword>
<keyword evidence="2" id="KW-0812">Transmembrane</keyword>
<proteinExistence type="predicted"/>
<dbReference type="RefSeq" id="WP_042124721.1">
    <property type="nucleotide sequence ID" value="NZ_MPTC01000004.1"/>
</dbReference>
<evidence type="ECO:0000256" key="1">
    <source>
        <dbReference type="SAM" id="Coils"/>
    </source>
</evidence>
<dbReference type="EMBL" id="MPTC01000004">
    <property type="protein sequence ID" value="OMD42468.1"/>
    <property type="molecule type" value="Genomic_DNA"/>
</dbReference>
<gene>
    <name evidence="4" type="ORF">BSK52_06560</name>
</gene>
<dbReference type="AlphaFoldDB" id="A0A1R0Y537"/>
<dbReference type="Proteomes" id="UP000187439">
    <property type="component" value="Unassembled WGS sequence"/>
</dbReference>
<evidence type="ECO:0000313" key="4">
    <source>
        <dbReference type="EMBL" id="OMD42468.1"/>
    </source>
</evidence>
<dbReference type="Pfam" id="PF12207">
    <property type="entry name" value="DUF3600"/>
    <property type="match status" value="1"/>
</dbReference>
<evidence type="ECO:0000259" key="3">
    <source>
        <dbReference type="Pfam" id="PF12207"/>
    </source>
</evidence>
<dbReference type="InterPro" id="IPR038267">
    <property type="entry name" value="ECF_sigma_eff"/>
</dbReference>
<keyword evidence="2" id="KW-1133">Transmembrane helix</keyword>
<feature type="coiled-coil region" evidence="1">
    <location>
        <begin position="81"/>
        <end position="108"/>
    </location>
</feature>
<protein>
    <recommendedName>
        <fullName evidence="3">DUF3600 domain-containing protein</fullName>
    </recommendedName>
</protein>
<evidence type="ECO:0000313" key="5">
    <source>
        <dbReference type="Proteomes" id="UP000187439"/>
    </source>
</evidence>
<organism evidence="4 5">
    <name type="scientific">Paenibacillus odorifer</name>
    <dbReference type="NCBI Taxonomy" id="189426"/>
    <lineage>
        <taxon>Bacteria</taxon>
        <taxon>Bacillati</taxon>
        <taxon>Bacillota</taxon>
        <taxon>Bacilli</taxon>
        <taxon>Bacillales</taxon>
        <taxon>Paenibacillaceae</taxon>
        <taxon>Paenibacillus</taxon>
    </lineage>
</organism>